<name>A0A9W8V4F1_9HYPO</name>
<keyword evidence="3" id="KW-1185">Reference proteome</keyword>
<proteinExistence type="predicted"/>
<organism evidence="2 3">
    <name type="scientific">Fusarium falciforme</name>
    <dbReference type="NCBI Taxonomy" id="195108"/>
    <lineage>
        <taxon>Eukaryota</taxon>
        <taxon>Fungi</taxon>
        <taxon>Dikarya</taxon>
        <taxon>Ascomycota</taxon>
        <taxon>Pezizomycotina</taxon>
        <taxon>Sordariomycetes</taxon>
        <taxon>Hypocreomycetidae</taxon>
        <taxon>Hypocreales</taxon>
        <taxon>Nectriaceae</taxon>
        <taxon>Fusarium</taxon>
        <taxon>Fusarium solani species complex</taxon>
    </lineage>
</organism>
<accession>A0A9W8V4F1</accession>
<sequence>MEERPSITEILTSVQSLLGESIDLIEVDGSKVRVHCRPSGSSHTESLSTISNLESENKALKESLTQLQAVKDGQETKVQQLELRCNTIVAENEQLRDHTKALEQQVQDLSTAKDSLTKLEDAVGTNLEALYYKQQLELAYQQSEDQQELAIKLAAAQEENVGLQNEILRLECMEEDDSSPLHTS</sequence>
<evidence type="ECO:0000256" key="1">
    <source>
        <dbReference type="SAM" id="Coils"/>
    </source>
</evidence>
<feature type="coiled-coil region" evidence="1">
    <location>
        <begin position="50"/>
        <end position="122"/>
    </location>
</feature>
<evidence type="ECO:0000313" key="2">
    <source>
        <dbReference type="EMBL" id="KAJ4195847.1"/>
    </source>
</evidence>
<protein>
    <submittedName>
        <fullName evidence="2">Uncharacterized protein</fullName>
    </submittedName>
</protein>
<keyword evidence="1" id="KW-0175">Coiled coil</keyword>
<feature type="coiled-coil region" evidence="1">
    <location>
        <begin position="146"/>
        <end position="173"/>
    </location>
</feature>
<comment type="caution">
    <text evidence="2">The sequence shown here is derived from an EMBL/GenBank/DDBJ whole genome shotgun (WGS) entry which is preliminary data.</text>
</comment>
<gene>
    <name evidence="2" type="ORF">NW755_002010</name>
</gene>
<reference evidence="2" key="1">
    <citation type="submission" date="2022-09" db="EMBL/GenBank/DDBJ databases">
        <title>Fusarium specimens isolated from Avocado Roots.</title>
        <authorList>
            <person name="Stajich J."/>
            <person name="Roper C."/>
            <person name="Heimlech-Rivalta G."/>
        </authorList>
    </citation>
    <scope>NUCLEOTIDE SEQUENCE</scope>
    <source>
        <strain evidence="2">A02</strain>
    </source>
</reference>
<dbReference type="Proteomes" id="UP001152087">
    <property type="component" value="Unassembled WGS sequence"/>
</dbReference>
<evidence type="ECO:0000313" key="3">
    <source>
        <dbReference type="Proteomes" id="UP001152087"/>
    </source>
</evidence>
<dbReference type="AlphaFoldDB" id="A0A9W8V4F1"/>
<dbReference type="EMBL" id="JAOQAV010000003">
    <property type="protein sequence ID" value="KAJ4195847.1"/>
    <property type="molecule type" value="Genomic_DNA"/>
</dbReference>